<evidence type="ECO:0000313" key="3">
    <source>
        <dbReference type="Proteomes" id="UP000007266"/>
    </source>
</evidence>
<reference evidence="2 3" key="2">
    <citation type="journal article" date="2010" name="Nucleic Acids Res.">
        <title>BeetleBase in 2010: revisions to provide comprehensive genomic information for Tribolium castaneum.</title>
        <authorList>
            <person name="Kim H.S."/>
            <person name="Murphy T."/>
            <person name="Xia J."/>
            <person name="Caragea D."/>
            <person name="Park Y."/>
            <person name="Beeman R.W."/>
            <person name="Lorenzen M.D."/>
            <person name="Butcher S."/>
            <person name="Manak J.R."/>
            <person name="Brown S.J."/>
        </authorList>
    </citation>
    <scope>GENOME REANNOTATION</scope>
    <source>
        <strain evidence="2 3">Georgia GA2</strain>
    </source>
</reference>
<organism evidence="2 3">
    <name type="scientific">Tribolium castaneum</name>
    <name type="common">Red flour beetle</name>
    <dbReference type="NCBI Taxonomy" id="7070"/>
    <lineage>
        <taxon>Eukaryota</taxon>
        <taxon>Metazoa</taxon>
        <taxon>Ecdysozoa</taxon>
        <taxon>Arthropoda</taxon>
        <taxon>Hexapoda</taxon>
        <taxon>Insecta</taxon>
        <taxon>Pterygota</taxon>
        <taxon>Neoptera</taxon>
        <taxon>Endopterygota</taxon>
        <taxon>Coleoptera</taxon>
        <taxon>Polyphaga</taxon>
        <taxon>Cucujiformia</taxon>
        <taxon>Tenebrionidae</taxon>
        <taxon>Tenebrionidae incertae sedis</taxon>
        <taxon>Tribolium</taxon>
    </lineage>
</organism>
<dbReference type="AlphaFoldDB" id="D6WL71"/>
<reference evidence="2 3" key="1">
    <citation type="journal article" date="2008" name="Nature">
        <title>The genome of the model beetle and pest Tribolium castaneum.</title>
        <authorList>
            <consortium name="Tribolium Genome Sequencing Consortium"/>
            <person name="Richards S."/>
            <person name="Gibbs R.A."/>
            <person name="Weinstock G.M."/>
            <person name="Brown S.J."/>
            <person name="Denell R."/>
            <person name="Beeman R.W."/>
            <person name="Gibbs R."/>
            <person name="Beeman R.W."/>
            <person name="Brown S.J."/>
            <person name="Bucher G."/>
            <person name="Friedrich M."/>
            <person name="Grimmelikhuijzen C.J."/>
            <person name="Klingler M."/>
            <person name="Lorenzen M."/>
            <person name="Richards S."/>
            <person name="Roth S."/>
            <person name="Schroder R."/>
            <person name="Tautz D."/>
            <person name="Zdobnov E.M."/>
            <person name="Muzny D."/>
            <person name="Gibbs R.A."/>
            <person name="Weinstock G.M."/>
            <person name="Attaway T."/>
            <person name="Bell S."/>
            <person name="Buhay C.J."/>
            <person name="Chandrabose M.N."/>
            <person name="Chavez D."/>
            <person name="Clerk-Blankenburg K.P."/>
            <person name="Cree A."/>
            <person name="Dao M."/>
            <person name="Davis C."/>
            <person name="Chacko J."/>
            <person name="Dinh H."/>
            <person name="Dugan-Rocha S."/>
            <person name="Fowler G."/>
            <person name="Garner T.T."/>
            <person name="Garnes J."/>
            <person name="Gnirke A."/>
            <person name="Hawes A."/>
            <person name="Hernandez J."/>
            <person name="Hines S."/>
            <person name="Holder M."/>
            <person name="Hume J."/>
            <person name="Jhangiani S.N."/>
            <person name="Joshi V."/>
            <person name="Khan Z.M."/>
            <person name="Jackson L."/>
            <person name="Kovar C."/>
            <person name="Kowis A."/>
            <person name="Lee S."/>
            <person name="Lewis L.R."/>
            <person name="Margolis J."/>
            <person name="Morgan M."/>
            <person name="Nazareth L.V."/>
            <person name="Nguyen N."/>
            <person name="Okwuonu G."/>
            <person name="Parker D."/>
            <person name="Richards S."/>
            <person name="Ruiz S.J."/>
            <person name="Santibanez J."/>
            <person name="Savard J."/>
            <person name="Scherer S.E."/>
            <person name="Schneider B."/>
            <person name="Sodergren E."/>
            <person name="Tautz D."/>
            <person name="Vattahil S."/>
            <person name="Villasana D."/>
            <person name="White C.S."/>
            <person name="Wright R."/>
            <person name="Park Y."/>
            <person name="Beeman R.W."/>
            <person name="Lord J."/>
            <person name="Oppert B."/>
            <person name="Lorenzen M."/>
            <person name="Brown S."/>
            <person name="Wang L."/>
            <person name="Savard J."/>
            <person name="Tautz D."/>
            <person name="Richards S."/>
            <person name="Weinstock G."/>
            <person name="Gibbs R.A."/>
            <person name="Liu Y."/>
            <person name="Worley K."/>
            <person name="Weinstock G."/>
            <person name="Elsik C.G."/>
            <person name="Reese J.T."/>
            <person name="Elhaik E."/>
            <person name="Landan G."/>
            <person name="Graur D."/>
            <person name="Arensburger P."/>
            <person name="Atkinson P."/>
            <person name="Beeman R.W."/>
            <person name="Beidler J."/>
            <person name="Brown S.J."/>
            <person name="Demuth J.P."/>
            <person name="Drury D.W."/>
            <person name="Du Y.Z."/>
            <person name="Fujiwara H."/>
            <person name="Lorenzen M."/>
            <person name="Maselli V."/>
            <person name="Osanai M."/>
            <person name="Park Y."/>
            <person name="Robertson H.M."/>
            <person name="Tu Z."/>
            <person name="Wang J.J."/>
            <person name="Wang S."/>
            <person name="Richards S."/>
            <person name="Song H."/>
            <person name="Zhang L."/>
            <person name="Sodergren E."/>
            <person name="Werner D."/>
            <person name="Stanke M."/>
            <person name="Morgenstern B."/>
            <person name="Solovyev V."/>
            <person name="Kosarev P."/>
            <person name="Brown G."/>
            <person name="Chen H.C."/>
            <person name="Ermolaeva O."/>
            <person name="Hlavina W."/>
            <person name="Kapustin Y."/>
            <person name="Kiryutin B."/>
            <person name="Kitts P."/>
            <person name="Maglott D."/>
            <person name="Pruitt K."/>
            <person name="Sapojnikov V."/>
            <person name="Souvorov A."/>
            <person name="Mackey A.J."/>
            <person name="Waterhouse R.M."/>
            <person name="Wyder S."/>
            <person name="Zdobnov E.M."/>
            <person name="Zdobnov E.M."/>
            <person name="Wyder S."/>
            <person name="Kriventseva E.V."/>
            <person name="Kadowaki T."/>
            <person name="Bork P."/>
            <person name="Aranda M."/>
            <person name="Bao R."/>
            <person name="Beermann A."/>
            <person name="Berns N."/>
            <person name="Bolognesi R."/>
            <person name="Bonneton F."/>
            <person name="Bopp D."/>
            <person name="Brown S.J."/>
            <person name="Bucher G."/>
            <person name="Butts T."/>
            <person name="Chaumot A."/>
            <person name="Denell R.E."/>
            <person name="Ferrier D.E."/>
            <person name="Friedrich M."/>
            <person name="Gordon C.M."/>
            <person name="Jindra M."/>
            <person name="Klingler M."/>
            <person name="Lan Q."/>
            <person name="Lattorff H.M."/>
            <person name="Laudet V."/>
            <person name="von Levetsow C."/>
            <person name="Liu Z."/>
            <person name="Lutz R."/>
            <person name="Lynch J.A."/>
            <person name="da Fonseca R.N."/>
            <person name="Posnien N."/>
            <person name="Reuter R."/>
            <person name="Roth S."/>
            <person name="Savard J."/>
            <person name="Schinko J.B."/>
            <person name="Schmitt C."/>
            <person name="Schoppmeier M."/>
            <person name="Schroder R."/>
            <person name="Shippy T.D."/>
            <person name="Simonnet F."/>
            <person name="Marques-Souza H."/>
            <person name="Tautz D."/>
            <person name="Tomoyasu Y."/>
            <person name="Trauner J."/>
            <person name="Van der Zee M."/>
            <person name="Vervoort M."/>
            <person name="Wittkopp N."/>
            <person name="Wimmer E.A."/>
            <person name="Yang X."/>
            <person name="Jones A.K."/>
            <person name="Sattelle D.B."/>
            <person name="Ebert P.R."/>
            <person name="Nelson D."/>
            <person name="Scott J.G."/>
            <person name="Beeman R.W."/>
            <person name="Muthukrishnan S."/>
            <person name="Kramer K.J."/>
            <person name="Arakane Y."/>
            <person name="Beeman R.W."/>
            <person name="Zhu Q."/>
            <person name="Hogenkamp D."/>
            <person name="Dixit R."/>
            <person name="Oppert B."/>
            <person name="Jiang H."/>
            <person name="Zou Z."/>
            <person name="Marshall J."/>
            <person name="Elpidina E."/>
            <person name="Vinokurov K."/>
            <person name="Oppert C."/>
            <person name="Zou Z."/>
            <person name="Evans J."/>
            <person name="Lu Z."/>
            <person name="Zhao P."/>
            <person name="Sumathipala N."/>
            <person name="Altincicek B."/>
            <person name="Vilcinskas A."/>
            <person name="Williams M."/>
            <person name="Hultmark D."/>
            <person name="Hetru C."/>
            <person name="Jiang H."/>
            <person name="Grimmelikhuijzen C.J."/>
            <person name="Hauser F."/>
            <person name="Cazzamali G."/>
            <person name="Williamson M."/>
            <person name="Park Y."/>
            <person name="Li B."/>
            <person name="Tanaka Y."/>
            <person name="Predel R."/>
            <person name="Neupert S."/>
            <person name="Schachtner J."/>
            <person name="Verleyen P."/>
            <person name="Raible F."/>
            <person name="Bork P."/>
            <person name="Friedrich M."/>
            <person name="Walden K.K."/>
            <person name="Robertson H.M."/>
            <person name="Angeli S."/>
            <person name="Foret S."/>
            <person name="Bucher G."/>
            <person name="Schuetz S."/>
            <person name="Maleszka R."/>
            <person name="Wimmer E.A."/>
            <person name="Beeman R.W."/>
            <person name="Lorenzen M."/>
            <person name="Tomoyasu Y."/>
            <person name="Miller S.C."/>
            <person name="Grossmann D."/>
            <person name="Bucher G."/>
        </authorList>
    </citation>
    <scope>NUCLEOTIDE SEQUENCE [LARGE SCALE GENOMIC DNA]</scope>
    <source>
        <strain evidence="2 3">Georgia GA2</strain>
    </source>
</reference>
<dbReference type="Proteomes" id="UP000007266">
    <property type="component" value="Linkage group 5"/>
</dbReference>
<feature type="region of interest" description="Disordered" evidence="1">
    <location>
        <begin position="38"/>
        <end position="69"/>
    </location>
</feature>
<dbReference type="InParanoid" id="D6WL71"/>
<keyword evidence="3" id="KW-1185">Reference proteome</keyword>
<evidence type="ECO:0000313" key="2">
    <source>
        <dbReference type="EMBL" id="EFA03498.1"/>
    </source>
</evidence>
<sequence length="169" mass="18662">MEPDGANSRSWGRRYPISSAVSLTSQYSLTASLFTRATSEQLKHPDPRSGFSRRMHASSGDQHSGKGSTLRENLHISNNKQTQSLFISCSSPLKNTWSSGISFPSTSRPRLDNHANIIRRLEMILPELSLPSRAASDCVEAVMPDTFVRNCITSSDEKVSLHILTEAID</sequence>
<evidence type="ECO:0000256" key="1">
    <source>
        <dbReference type="SAM" id="MobiDB-lite"/>
    </source>
</evidence>
<accession>D6WL71</accession>
<feature type="compositionally biased region" description="Polar residues" evidence="1">
    <location>
        <begin position="59"/>
        <end position="69"/>
    </location>
</feature>
<dbReference type="HOGENOM" id="CLU_1580547_0_0_1"/>
<name>D6WL71_TRICA</name>
<proteinExistence type="predicted"/>
<protein>
    <submittedName>
        <fullName evidence="2">Uncharacterized protein</fullName>
    </submittedName>
</protein>
<gene>
    <name evidence="2" type="primary">GLEAN_13498</name>
    <name evidence="2" type="ORF">TcasGA2_TC013498</name>
</gene>
<dbReference type="EMBL" id="KQ971343">
    <property type="protein sequence ID" value="EFA03498.1"/>
    <property type="molecule type" value="Genomic_DNA"/>
</dbReference>